<protein>
    <recommendedName>
        <fullName evidence="5">Ribonuclease VapC</fullName>
        <shortName evidence="5">RNase VapC</shortName>
        <ecNumber evidence="5">3.1.-.-</ecNumber>
    </recommendedName>
    <alternativeName>
        <fullName evidence="5">Toxin VapC</fullName>
    </alternativeName>
</protein>
<dbReference type="PANTHER" id="PTHR39664:SF2">
    <property type="entry name" value="NUCLEIC ACID-BINDING PROTEIN, CONTAINING PIN DOMAIN-RELATED"/>
    <property type="match status" value="1"/>
</dbReference>
<keyword evidence="2 5" id="KW-0540">Nuclease</keyword>
<keyword evidence="3 5" id="KW-0479">Metal-binding</keyword>
<dbReference type="RefSeq" id="WP_176949616.1">
    <property type="nucleotide sequence ID" value="NZ_JABXYK010000005.1"/>
</dbReference>
<evidence type="ECO:0000259" key="6">
    <source>
        <dbReference type="Pfam" id="PF01850"/>
    </source>
</evidence>
<keyword evidence="5" id="KW-0460">Magnesium</keyword>
<feature type="domain" description="PIN" evidence="6">
    <location>
        <begin position="10"/>
        <end position="129"/>
    </location>
</feature>
<dbReference type="PANTHER" id="PTHR39664">
    <property type="match status" value="1"/>
</dbReference>
<dbReference type="EC" id="3.1.-.-" evidence="5"/>
<comment type="cofactor">
    <cofactor evidence="5">
        <name>Mg(2+)</name>
        <dbReference type="ChEBI" id="CHEBI:18420"/>
    </cofactor>
</comment>
<dbReference type="InterPro" id="IPR002716">
    <property type="entry name" value="PIN_dom"/>
</dbReference>
<dbReference type="HAMAP" id="MF_00265">
    <property type="entry name" value="VapC_Nob1"/>
    <property type="match status" value="1"/>
</dbReference>
<dbReference type="EMBL" id="JABXYK010000005">
    <property type="protein sequence ID" value="NVP55625.1"/>
    <property type="molecule type" value="Genomic_DNA"/>
</dbReference>
<feature type="binding site" evidence="5">
    <location>
        <position position="105"/>
    </location>
    <ligand>
        <name>Mg(2+)</name>
        <dbReference type="ChEBI" id="CHEBI:18420"/>
    </ligand>
</feature>
<gene>
    <name evidence="5" type="primary">vapC</name>
    <name evidence="7" type="ORF">HV823_10225</name>
</gene>
<evidence type="ECO:0000313" key="8">
    <source>
        <dbReference type="Proteomes" id="UP000659172"/>
    </source>
</evidence>
<evidence type="ECO:0000256" key="5">
    <source>
        <dbReference type="HAMAP-Rule" id="MF_00265"/>
    </source>
</evidence>
<dbReference type="Pfam" id="PF01850">
    <property type="entry name" value="PIN"/>
    <property type="match status" value="1"/>
</dbReference>
<keyword evidence="5" id="KW-0800">Toxin</keyword>
<dbReference type="Gene3D" id="3.40.50.1010">
    <property type="entry name" value="5'-nuclease"/>
    <property type="match status" value="1"/>
</dbReference>
<dbReference type="InterPro" id="IPR029060">
    <property type="entry name" value="PIN-like_dom_sf"/>
</dbReference>
<evidence type="ECO:0000256" key="4">
    <source>
        <dbReference type="ARBA" id="ARBA00022801"/>
    </source>
</evidence>
<comment type="caution">
    <text evidence="7">The sequence shown here is derived from an EMBL/GenBank/DDBJ whole genome shotgun (WGS) entry which is preliminary data.</text>
</comment>
<proteinExistence type="inferred from homology"/>
<keyword evidence="8" id="KW-1185">Reference proteome</keyword>
<dbReference type="Proteomes" id="UP000659172">
    <property type="component" value="Unassembled WGS sequence"/>
</dbReference>
<accession>A0ABX2QD22</accession>
<dbReference type="CDD" id="cd18683">
    <property type="entry name" value="PIN_VapC-like"/>
    <property type="match status" value="1"/>
</dbReference>
<reference evidence="7 8" key="1">
    <citation type="submission" date="2020-06" db="EMBL/GenBank/DDBJ databases">
        <title>Rhizobium sp.nov. isolated from the tomato plant.</title>
        <authorList>
            <person name="Thin K.K."/>
            <person name="Zhang X."/>
            <person name="He S."/>
        </authorList>
    </citation>
    <scope>NUCLEOTIDE SEQUENCE [LARGE SCALE GENOMIC DNA]</scope>
    <source>
        <strain evidence="7 8">DBTS2</strain>
    </source>
</reference>
<dbReference type="InterPro" id="IPR022907">
    <property type="entry name" value="VapC_family"/>
</dbReference>
<feature type="binding site" evidence="5">
    <location>
        <position position="11"/>
    </location>
    <ligand>
        <name>Mg(2+)</name>
        <dbReference type="ChEBI" id="CHEBI:18420"/>
    </ligand>
</feature>
<evidence type="ECO:0000256" key="1">
    <source>
        <dbReference type="ARBA" id="ARBA00022649"/>
    </source>
</evidence>
<dbReference type="SUPFAM" id="SSF88723">
    <property type="entry name" value="PIN domain-like"/>
    <property type="match status" value="1"/>
</dbReference>
<evidence type="ECO:0000313" key="7">
    <source>
        <dbReference type="EMBL" id="NVP55625.1"/>
    </source>
</evidence>
<keyword evidence="4 5" id="KW-0378">Hydrolase</keyword>
<keyword evidence="1 5" id="KW-1277">Toxin-antitoxin system</keyword>
<comment type="function">
    <text evidence="5">Toxic component of a toxin-antitoxin (TA) system. An RNase.</text>
</comment>
<organism evidence="7 8">
    <name type="scientific">Mycoplana rhizolycopersici</name>
    <dbReference type="NCBI Taxonomy" id="2746702"/>
    <lineage>
        <taxon>Bacteria</taxon>
        <taxon>Pseudomonadati</taxon>
        <taxon>Pseudomonadota</taxon>
        <taxon>Alphaproteobacteria</taxon>
        <taxon>Hyphomicrobiales</taxon>
        <taxon>Rhizobiaceae</taxon>
        <taxon>Mycoplana</taxon>
    </lineage>
</organism>
<evidence type="ECO:0000256" key="3">
    <source>
        <dbReference type="ARBA" id="ARBA00022723"/>
    </source>
</evidence>
<sequence>MARRFKMIGVDTNVLLRFLVDDDAEQNDVARRFLSERTEEDPVYLSASVLAETVWVLRRRLGYPQPQITEMLCHLLESAEVVVEYGEELETTLLMEGAAISDLADYLAAWAALKVGCRKVVTFDRKAAKAIPGMELLS</sequence>
<name>A0ABX2QD22_9HYPH</name>
<evidence type="ECO:0000256" key="2">
    <source>
        <dbReference type="ARBA" id="ARBA00022722"/>
    </source>
</evidence>
<comment type="similarity">
    <text evidence="5">Belongs to the PINc/VapC protein family.</text>
</comment>